<proteinExistence type="inferred from homology"/>
<evidence type="ECO:0000256" key="2">
    <source>
        <dbReference type="ARBA" id="ARBA00008163"/>
    </source>
</evidence>
<reference evidence="9" key="1">
    <citation type="submission" date="2023-07" db="EMBL/GenBank/DDBJ databases">
        <title>Gilvimarinus algae sp. nov., isolated from the surface of Kelp.</title>
        <authorList>
            <person name="Sun Y.Y."/>
            <person name="Gong Y."/>
            <person name="Du Z.J."/>
        </authorList>
    </citation>
    <scope>NUCLEOTIDE SEQUENCE</scope>
    <source>
        <strain evidence="9">SDUM040014</strain>
    </source>
</reference>
<evidence type="ECO:0000256" key="3">
    <source>
        <dbReference type="ARBA" id="ARBA00022452"/>
    </source>
</evidence>
<keyword evidence="5 8" id="KW-0732">Signal</keyword>
<evidence type="ECO:0000256" key="7">
    <source>
        <dbReference type="ARBA" id="ARBA00023237"/>
    </source>
</evidence>
<dbReference type="PANTHER" id="PTHR35093">
    <property type="entry name" value="OUTER MEMBRANE PROTEIN NMB0088-RELATED"/>
    <property type="match status" value="1"/>
</dbReference>
<sequence>MHNNFKRVSLVAAMASLSGLSYGASFQLLEQSPAQLGKAFAGTASDVTDATTVFFNPAGMSKLEGLSLTGGLNVVATDATFTDNGSTYPGTDGSTEEYGYIPNLYAVIPLSGGFAVGVGINAPFGLASRFDEDWVGRYSATDSELEVVNFNVTTSWAISDAFAIGLGVNYQTIEATLENQVDSSLGLAPNTATDSSAKIKGDDDDFLLDASVLFTPSENTSIGLLWRQGGDYKLEGDASFEYNAACAPGAGYPTGAPPAPTTGTLCAGALSMLEGDIEAEVELPDTLTLSISQRLSPSFALHADISQTNWSSIQAIGVVKSDNGAPVDELDLRYDDTMRYALGATLGAPGEFNWRFGVALDETPQDNPEHVSARIPDADRTWLAAGFHWPLSQTLSLDVSYAHLMVDDAELLETETTPVGTQATLAGEFDSSVDILGVQLNWRF</sequence>
<comment type="similarity">
    <text evidence="2">Belongs to the OmpP1/FadL family.</text>
</comment>
<protein>
    <submittedName>
        <fullName evidence="9">Outer membrane protein transport protein</fullName>
    </submittedName>
</protein>
<evidence type="ECO:0000256" key="6">
    <source>
        <dbReference type="ARBA" id="ARBA00023136"/>
    </source>
</evidence>
<feature type="chain" id="PRO_5046588072" evidence="8">
    <location>
        <begin position="24"/>
        <end position="444"/>
    </location>
</feature>
<name>A0ABT8T9M7_9GAMM</name>
<evidence type="ECO:0000256" key="5">
    <source>
        <dbReference type="ARBA" id="ARBA00022729"/>
    </source>
</evidence>
<dbReference type="Proteomes" id="UP001168380">
    <property type="component" value="Unassembled WGS sequence"/>
</dbReference>
<dbReference type="EMBL" id="JAULRT010000027">
    <property type="protein sequence ID" value="MDO3380646.1"/>
    <property type="molecule type" value="Genomic_DNA"/>
</dbReference>
<dbReference type="PANTHER" id="PTHR35093:SF3">
    <property type="entry name" value="LONG-CHAIN FATTY ACID TRANSPORT PROTEIN"/>
    <property type="match status" value="1"/>
</dbReference>
<dbReference type="InterPro" id="IPR005017">
    <property type="entry name" value="OMPP1/FadL/TodX"/>
</dbReference>
<evidence type="ECO:0000256" key="4">
    <source>
        <dbReference type="ARBA" id="ARBA00022692"/>
    </source>
</evidence>
<comment type="caution">
    <text evidence="9">The sequence shown here is derived from an EMBL/GenBank/DDBJ whole genome shotgun (WGS) entry which is preliminary data.</text>
</comment>
<dbReference type="RefSeq" id="WP_302710769.1">
    <property type="nucleotide sequence ID" value="NZ_JAULRT010000027.1"/>
</dbReference>
<keyword evidence="3" id="KW-1134">Transmembrane beta strand</keyword>
<evidence type="ECO:0000256" key="8">
    <source>
        <dbReference type="SAM" id="SignalP"/>
    </source>
</evidence>
<evidence type="ECO:0000313" key="9">
    <source>
        <dbReference type="EMBL" id="MDO3380646.1"/>
    </source>
</evidence>
<organism evidence="9 10">
    <name type="scientific">Gilvimarinus algae</name>
    <dbReference type="NCBI Taxonomy" id="3058037"/>
    <lineage>
        <taxon>Bacteria</taxon>
        <taxon>Pseudomonadati</taxon>
        <taxon>Pseudomonadota</taxon>
        <taxon>Gammaproteobacteria</taxon>
        <taxon>Cellvibrionales</taxon>
        <taxon>Cellvibrionaceae</taxon>
        <taxon>Gilvimarinus</taxon>
    </lineage>
</organism>
<dbReference type="SUPFAM" id="SSF56935">
    <property type="entry name" value="Porins"/>
    <property type="match status" value="1"/>
</dbReference>
<dbReference type="Gene3D" id="2.40.160.60">
    <property type="entry name" value="Outer membrane protein transport protein (OMPP1/FadL/TodX)"/>
    <property type="match status" value="1"/>
</dbReference>
<gene>
    <name evidence="9" type="ORF">QWI16_00590</name>
</gene>
<keyword evidence="10" id="KW-1185">Reference proteome</keyword>
<keyword evidence="6" id="KW-0472">Membrane</keyword>
<evidence type="ECO:0000313" key="10">
    <source>
        <dbReference type="Proteomes" id="UP001168380"/>
    </source>
</evidence>
<accession>A0ABT8T9M7</accession>
<comment type="subcellular location">
    <subcellularLocation>
        <location evidence="1">Cell outer membrane</location>
        <topology evidence="1">Multi-pass membrane protein</topology>
    </subcellularLocation>
</comment>
<keyword evidence="4" id="KW-0812">Transmembrane</keyword>
<evidence type="ECO:0000256" key="1">
    <source>
        <dbReference type="ARBA" id="ARBA00004571"/>
    </source>
</evidence>
<feature type="signal peptide" evidence="8">
    <location>
        <begin position="1"/>
        <end position="23"/>
    </location>
</feature>
<dbReference type="Pfam" id="PF03349">
    <property type="entry name" value="Toluene_X"/>
    <property type="match status" value="1"/>
</dbReference>
<keyword evidence="7" id="KW-0998">Cell outer membrane</keyword>